<gene>
    <name evidence="9" type="ORF">DW747_15420</name>
</gene>
<evidence type="ECO:0000256" key="3">
    <source>
        <dbReference type="ARBA" id="ARBA00022475"/>
    </source>
</evidence>
<dbReference type="EMBL" id="QVFD01000023">
    <property type="protein sequence ID" value="RGC43278.1"/>
    <property type="molecule type" value="Genomic_DNA"/>
</dbReference>
<evidence type="ECO:0000313" key="10">
    <source>
        <dbReference type="Proteomes" id="UP000261231"/>
    </source>
</evidence>
<feature type="transmembrane region" description="Helical" evidence="8">
    <location>
        <begin position="236"/>
        <end position="254"/>
    </location>
</feature>
<feature type="transmembrane region" description="Helical" evidence="8">
    <location>
        <begin position="132"/>
        <end position="153"/>
    </location>
</feature>
<dbReference type="Pfam" id="PF02386">
    <property type="entry name" value="TrkH"/>
    <property type="match status" value="1"/>
</dbReference>
<evidence type="ECO:0000256" key="7">
    <source>
        <dbReference type="ARBA" id="ARBA00023136"/>
    </source>
</evidence>
<dbReference type="PANTHER" id="PTHR32024">
    <property type="entry name" value="TRK SYSTEM POTASSIUM UPTAKE PROTEIN TRKG-RELATED"/>
    <property type="match status" value="1"/>
</dbReference>
<dbReference type="GO" id="GO:0008324">
    <property type="term" value="F:monoatomic cation transmembrane transporter activity"/>
    <property type="evidence" value="ECO:0007669"/>
    <property type="project" value="InterPro"/>
</dbReference>
<reference evidence="9 10" key="1">
    <citation type="submission" date="2018-08" db="EMBL/GenBank/DDBJ databases">
        <title>A genome reference for cultivated species of the human gut microbiota.</title>
        <authorList>
            <person name="Zou Y."/>
            <person name="Xue W."/>
            <person name="Luo G."/>
        </authorList>
    </citation>
    <scope>NUCLEOTIDE SEQUENCE [LARGE SCALE GENOMIC DNA]</scope>
    <source>
        <strain evidence="9 10">AM28-39</strain>
    </source>
</reference>
<name>A0A3E2XGU0_9FIRM</name>
<dbReference type="RefSeq" id="WP_117541671.1">
    <property type="nucleotide sequence ID" value="NZ_JAQENQ010000011.1"/>
</dbReference>
<comment type="subcellular location">
    <subcellularLocation>
        <location evidence="1">Cell membrane</location>
        <topology evidence="1">Multi-pass membrane protein</topology>
    </subcellularLocation>
</comment>
<dbReference type="GO" id="GO:0005886">
    <property type="term" value="C:plasma membrane"/>
    <property type="evidence" value="ECO:0007669"/>
    <property type="project" value="UniProtKB-SubCell"/>
</dbReference>
<feature type="transmembrane region" description="Helical" evidence="8">
    <location>
        <begin position="351"/>
        <end position="372"/>
    </location>
</feature>
<dbReference type="OrthoDB" id="9810952at2"/>
<feature type="transmembrane region" description="Helical" evidence="8">
    <location>
        <begin position="407"/>
        <end position="428"/>
    </location>
</feature>
<evidence type="ECO:0000256" key="4">
    <source>
        <dbReference type="ARBA" id="ARBA00022692"/>
    </source>
</evidence>
<feature type="transmembrane region" description="Helical" evidence="8">
    <location>
        <begin position="12"/>
        <end position="35"/>
    </location>
</feature>
<dbReference type="PANTHER" id="PTHR32024:SF1">
    <property type="entry name" value="KTR SYSTEM POTASSIUM UPTAKE PROTEIN B"/>
    <property type="match status" value="1"/>
</dbReference>
<evidence type="ECO:0000256" key="6">
    <source>
        <dbReference type="ARBA" id="ARBA00023065"/>
    </source>
</evidence>
<sequence length="446" mass="47697">MPGENIRRKRRLSSFQIIILGFAGVILLGALLLMLPISTTAGGVTPFNETLFTATSAVCVTGLVVQDTGSYWSVFGQVVILTLIQIGGLGVVTVAASLALLSGRKISLMQRSTMQDAISAPQVGGIVRLTRFILRGTFLIELLGALAMLPVFCRDYGWRGIWMALFHSISAFCNAGFDILGTEDALYPSLTGYAGSPVINITIMLLIVIGGIGFLTWNDICENKWRFHRYRMQSKVILVTTGLLILLPAVFFFFSDFSALPAGNRLLASFFQSVTPRTAGFNTVNLSAMSSASQGVMILLMLIGGSPGSTAGGMKTTTLAVLLANAVATFRQRDSAQFFGRRVDCSAVKTAATILMMYLVLFFGGAVFISAYENLSLSTCLYETASAVGTVGLTLGITPQLHITSQMVLITLMYLGRVGGLTLIYAAFSGKKATGAKMPKEKIMIG</sequence>
<evidence type="ECO:0000256" key="2">
    <source>
        <dbReference type="ARBA" id="ARBA00022448"/>
    </source>
</evidence>
<keyword evidence="10" id="KW-1185">Reference proteome</keyword>
<dbReference type="GO" id="GO:0030001">
    <property type="term" value="P:metal ion transport"/>
    <property type="evidence" value="ECO:0007669"/>
    <property type="project" value="UniProtKB-ARBA"/>
</dbReference>
<evidence type="ECO:0000256" key="1">
    <source>
        <dbReference type="ARBA" id="ARBA00004651"/>
    </source>
</evidence>
<keyword evidence="5 8" id="KW-1133">Transmembrane helix</keyword>
<accession>A0A3E2XGU0</accession>
<protein>
    <submittedName>
        <fullName evidence="9">Trk family potassium uptake protein</fullName>
    </submittedName>
</protein>
<keyword evidence="3" id="KW-1003">Cell membrane</keyword>
<organism evidence="9 10">
    <name type="scientific">Coprococcus catus</name>
    <dbReference type="NCBI Taxonomy" id="116085"/>
    <lineage>
        <taxon>Bacteria</taxon>
        <taxon>Bacillati</taxon>
        <taxon>Bacillota</taxon>
        <taxon>Clostridia</taxon>
        <taxon>Lachnospirales</taxon>
        <taxon>Lachnospiraceae</taxon>
        <taxon>Coprococcus</taxon>
    </lineage>
</organism>
<keyword evidence="6" id="KW-0406">Ion transport</keyword>
<keyword evidence="2" id="KW-0813">Transport</keyword>
<dbReference type="Proteomes" id="UP000261231">
    <property type="component" value="Unassembled WGS sequence"/>
</dbReference>
<comment type="caution">
    <text evidence="9">The sequence shown here is derived from an EMBL/GenBank/DDBJ whole genome shotgun (WGS) entry which is preliminary data.</text>
</comment>
<evidence type="ECO:0000256" key="8">
    <source>
        <dbReference type="SAM" id="Phobius"/>
    </source>
</evidence>
<feature type="transmembrane region" description="Helical" evidence="8">
    <location>
        <begin position="197"/>
        <end position="215"/>
    </location>
</feature>
<keyword evidence="4 8" id="KW-0812">Transmembrane</keyword>
<dbReference type="AlphaFoldDB" id="A0A3E2XGU0"/>
<keyword evidence="7 8" id="KW-0472">Membrane</keyword>
<evidence type="ECO:0000256" key="5">
    <source>
        <dbReference type="ARBA" id="ARBA00022989"/>
    </source>
</evidence>
<feature type="transmembrane region" description="Helical" evidence="8">
    <location>
        <begin position="78"/>
        <end position="101"/>
    </location>
</feature>
<proteinExistence type="predicted"/>
<dbReference type="InterPro" id="IPR003445">
    <property type="entry name" value="Cat_transpt"/>
</dbReference>
<evidence type="ECO:0000313" key="9">
    <source>
        <dbReference type="EMBL" id="RGC43278.1"/>
    </source>
</evidence>